<protein>
    <submittedName>
        <fullName evidence="1">Uncharacterized protein</fullName>
    </submittedName>
</protein>
<dbReference type="PATRIC" id="fig|1121451.3.peg.444"/>
<accession>L0R8C1</accession>
<proteinExistence type="predicted"/>
<keyword evidence="2" id="KW-1185">Reference proteome</keyword>
<dbReference type="AlphaFoldDB" id="L0R8C1"/>
<dbReference type="STRING" id="1121451.DESAM_20171"/>
<name>L0R8C1_9BACT</name>
<organism evidence="1 2">
    <name type="scientific">Maridesulfovibrio hydrothermalis AM13 = DSM 14728</name>
    <dbReference type="NCBI Taxonomy" id="1121451"/>
    <lineage>
        <taxon>Bacteria</taxon>
        <taxon>Pseudomonadati</taxon>
        <taxon>Thermodesulfobacteriota</taxon>
        <taxon>Desulfovibrionia</taxon>
        <taxon>Desulfovibrionales</taxon>
        <taxon>Desulfovibrionaceae</taxon>
        <taxon>Maridesulfovibrio</taxon>
    </lineage>
</organism>
<evidence type="ECO:0000313" key="1">
    <source>
        <dbReference type="EMBL" id="CCO22462.1"/>
    </source>
</evidence>
<sequence length="41" mass="4397">MSKVSHGHSGQVNMAFRLGVAEVFPARNLKITSVFGLESHG</sequence>
<reference evidence="1 2" key="1">
    <citation type="submission" date="2012-10" db="EMBL/GenBank/DDBJ databases">
        <authorList>
            <person name="Genoscope - CEA"/>
        </authorList>
    </citation>
    <scope>NUCLEOTIDE SEQUENCE [LARGE SCALE GENOMIC DNA]</scope>
    <source>
        <strain evidence="2">AM13 / DSM 14728</strain>
    </source>
</reference>
<dbReference type="Proteomes" id="UP000010808">
    <property type="component" value="Chromosome"/>
</dbReference>
<dbReference type="HOGENOM" id="CLU_3269034_0_0_7"/>
<gene>
    <name evidence="1" type="ORF">DESAM_20171</name>
</gene>
<dbReference type="EMBL" id="FO203522">
    <property type="protein sequence ID" value="CCO22462.1"/>
    <property type="molecule type" value="Genomic_DNA"/>
</dbReference>
<evidence type="ECO:0000313" key="2">
    <source>
        <dbReference type="Proteomes" id="UP000010808"/>
    </source>
</evidence>
<dbReference type="KEGG" id="dhy:DESAM_20171"/>